<dbReference type="EMBL" id="HBNR01056209">
    <property type="protein sequence ID" value="CAE4623059.1"/>
    <property type="molecule type" value="Transcribed_RNA"/>
</dbReference>
<proteinExistence type="predicted"/>
<sequence length="375" mass="42752">MAGPFMGVGCTCGAGQQLEAERQRLVSISRCLAERGEALSQREGDLEARARDAGERLQRLELAEHELAERQTNVEAQLAELPELREGVERQEERARQSEQDLSRQAEQLEELDGEATAREEAVAREELRLMEDRNQVEAELERIRSEREELDARAKALGQRCEDCIRQLEEAEHERQLLGGDESLLTEIEQQVGLVRRSLAERERTLEAEEAEVHAREADGREHEAQLLQDRRAGERALSGAEERLRELRQREADSAERHRRLLQRQRDLGSKEVRISGLESALRLKGEGLSQQRGANTAPDASAVEPPASAEEIEQMQRRLQKLRSADADWVERVRLQQLELARLEARARQLEAAADGRKRSDSRRERRAAKVE</sequence>
<feature type="region of interest" description="Disordered" evidence="1">
    <location>
        <begin position="82"/>
        <end position="119"/>
    </location>
</feature>
<protein>
    <submittedName>
        <fullName evidence="2">Uncharacterized protein</fullName>
    </submittedName>
</protein>
<reference evidence="2" key="1">
    <citation type="submission" date="2021-01" db="EMBL/GenBank/DDBJ databases">
        <authorList>
            <person name="Corre E."/>
            <person name="Pelletier E."/>
            <person name="Niang G."/>
            <person name="Scheremetjew M."/>
            <person name="Finn R."/>
            <person name="Kale V."/>
            <person name="Holt S."/>
            <person name="Cochrane G."/>
            <person name="Meng A."/>
            <person name="Brown T."/>
            <person name="Cohen L."/>
        </authorList>
    </citation>
    <scope>NUCLEOTIDE SEQUENCE</scope>
    <source>
        <strain evidence="2">CCMP3105</strain>
    </source>
</reference>
<feature type="compositionally biased region" description="Low complexity" evidence="1">
    <location>
        <begin position="300"/>
        <end position="312"/>
    </location>
</feature>
<evidence type="ECO:0000313" key="2">
    <source>
        <dbReference type="EMBL" id="CAE4623059.1"/>
    </source>
</evidence>
<name>A0A7S4W4G8_9DINO</name>
<evidence type="ECO:0000256" key="1">
    <source>
        <dbReference type="SAM" id="MobiDB-lite"/>
    </source>
</evidence>
<feature type="compositionally biased region" description="Basic and acidic residues" evidence="1">
    <location>
        <begin position="82"/>
        <end position="104"/>
    </location>
</feature>
<dbReference type="AlphaFoldDB" id="A0A7S4W4G8"/>
<feature type="region of interest" description="Disordered" evidence="1">
    <location>
        <begin position="352"/>
        <end position="375"/>
    </location>
</feature>
<organism evidence="2">
    <name type="scientific">Alexandrium monilatum</name>
    <dbReference type="NCBI Taxonomy" id="311494"/>
    <lineage>
        <taxon>Eukaryota</taxon>
        <taxon>Sar</taxon>
        <taxon>Alveolata</taxon>
        <taxon>Dinophyceae</taxon>
        <taxon>Gonyaulacales</taxon>
        <taxon>Pyrocystaceae</taxon>
        <taxon>Alexandrium</taxon>
    </lineage>
</organism>
<feature type="region of interest" description="Disordered" evidence="1">
    <location>
        <begin position="206"/>
        <end position="244"/>
    </location>
</feature>
<gene>
    <name evidence="2" type="ORF">AMON00008_LOCUS39548</name>
</gene>
<feature type="region of interest" description="Disordered" evidence="1">
    <location>
        <begin position="286"/>
        <end position="318"/>
    </location>
</feature>
<accession>A0A7S4W4G8</accession>